<dbReference type="Proteomes" id="UP001595891">
    <property type="component" value="Unassembled WGS sequence"/>
</dbReference>
<name>A0ABV9E8M6_9ACTN</name>
<sequence>MRRFATIGLTCGLVMIFTTTPIKVAMARTEVTAGTSQIDTQVSDERHSAGWVPTQKQLRAALLRTSDLPRGFREVAVDSGSIDGLEKGCPIMGEEPAGPVTGEAHRILADTRKTVVVSETLAQMSNATARKTFAQFSRIATQCRSFSFQSSVMGIVSVTITPIKMRKLGAGTAAMRIKADTDDIDPIYVNSVLVRHNGTLIFLEHVARQAVSRKITERYAALAYKKVRIRW</sequence>
<dbReference type="RefSeq" id="WP_262846625.1">
    <property type="nucleotide sequence ID" value="NZ_JANZYP010000049.1"/>
</dbReference>
<keyword evidence="2" id="KW-1185">Reference proteome</keyword>
<dbReference type="EMBL" id="JBHSFN010000002">
    <property type="protein sequence ID" value="MFC4585250.1"/>
    <property type="molecule type" value="Genomic_DNA"/>
</dbReference>
<accession>A0ABV9E8M6</accession>
<reference evidence="2" key="1">
    <citation type="journal article" date="2019" name="Int. J. Syst. Evol. Microbiol.">
        <title>The Global Catalogue of Microorganisms (GCM) 10K type strain sequencing project: providing services to taxonomists for standard genome sequencing and annotation.</title>
        <authorList>
            <consortium name="The Broad Institute Genomics Platform"/>
            <consortium name="The Broad Institute Genome Sequencing Center for Infectious Disease"/>
            <person name="Wu L."/>
            <person name="Ma J."/>
        </authorList>
    </citation>
    <scope>NUCLEOTIDE SEQUENCE [LARGE SCALE GENOMIC DNA]</scope>
    <source>
        <strain evidence="2">CCUG 49560</strain>
    </source>
</reference>
<proteinExistence type="predicted"/>
<protein>
    <submittedName>
        <fullName evidence="1">Uncharacterized protein</fullName>
    </submittedName>
</protein>
<gene>
    <name evidence="1" type="ORF">ACFO8L_04160</name>
</gene>
<comment type="caution">
    <text evidence="1">The sequence shown here is derived from an EMBL/GenBank/DDBJ whole genome shotgun (WGS) entry which is preliminary data.</text>
</comment>
<organism evidence="1 2">
    <name type="scientific">Sphaerisporangium corydalis</name>
    <dbReference type="NCBI Taxonomy" id="1441875"/>
    <lineage>
        <taxon>Bacteria</taxon>
        <taxon>Bacillati</taxon>
        <taxon>Actinomycetota</taxon>
        <taxon>Actinomycetes</taxon>
        <taxon>Streptosporangiales</taxon>
        <taxon>Streptosporangiaceae</taxon>
        <taxon>Sphaerisporangium</taxon>
    </lineage>
</organism>
<evidence type="ECO:0000313" key="1">
    <source>
        <dbReference type="EMBL" id="MFC4585250.1"/>
    </source>
</evidence>
<evidence type="ECO:0000313" key="2">
    <source>
        <dbReference type="Proteomes" id="UP001595891"/>
    </source>
</evidence>